<name>A5LI36_HOLOB</name>
<evidence type="ECO:0000256" key="2">
    <source>
        <dbReference type="SAM" id="SignalP"/>
    </source>
</evidence>
<dbReference type="AlphaFoldDB" id="A5LI36"/>
<organism evidence="3">
    <name type="scientific">Holospora obtusa</name>
    <dbReference type="NCBI Taxonomy" id="49893"/>
    <lineage>
        <taxon>Bacteria</taxon>
        <taxon>Pseudomonadati</taxon>
        <taxon>Pseudomonadota</taxon>
        <taxon>Alphaproteobacteria</taxon>
        <taxon>Holosporales</taxon>
        <taxon>Holosporaceae</taxon>
        <taxon>Holospora</taxon>
    </lineage>
</organism>
<feature type="chain" id="PRO_5002684967" evidence="2">
    <location>
        <begin position="25"/>
        <end position="547"/>
    </location>
</feature>
<keyword evidence="2" id="KW-0732">Signal</keyword>
<dbReference type="EMBL" id="AB306272">
    <property type="protein sequence ID" value="BAF63426.1"/>
    <property type="molecule type" value="Genomic_DNA"/>
</dbReference>
<reference evidence="3" key="1">
    <citation type="journal article" date="2007" name="Gensei Dobutsugaku Zasshi">
        <title>Fates of 63-kDa periplasmic protein of infectious form of endonuclear symbiotic bacterium Holospora obtusa in infection process.</title>
        <authorList>
            <person name="Abamo F."/>
            <person name="Dohra H."/>
            <person name="Fujishima M."/>
        </authorList>
    </citation>
    <scope>NUCLEOTIDE SEQUENCE</scope>
</reference>
<proteinExistence type="predicted"/>
<feature type="region of interest" description="Disordered" evidence="1">
    <location>
        <begin position="204"/>
        <end position="230"/>
    </location>
</feature>
<evidence type="ECO:0000256" key="1">
    <source>
        <dbReference type="SAM" id="MobiDB-lite"/>
    </source>
</evidence>
<protein>
    <submittedName>
        <fullName evidence="3">63-kDa periplasmic protein</fullName>
    </submittedName>
</protein>
<sequence length="547" mass="64958">MFKTKKSIYLFMSVLYLCSNVAFSGSETAKTSQDTYKEITQKIVDKFRTLVVPSFENNPEQFNSEILNLHEQLLNYVNNNLELNSELKLEKNNDKHIFRAISLKFHPDKINQYIEKNSPLYNDALSLGKKFFEINNLYSKVKPEHDNDSYYIPVRFDPSGVFSQFKENIVNSIKKSEVSKFYSWLKDKDSYARQTEGMNEIQKRQFEHQRQERAKKELEQKEREKQEQQKHYEKQKYVSYVDEKIRQIQQLFSKLNTDYMKDILTLPKFVDSKKYSQDMAVKHSLLKKELQDIGIKPFEHDADDFTSSIKNLIEKNVEDEKMSVEQVKMYKKFGDNLRDTSSVPSKLIYSLFTFLKEASNVREAREQRQDYIPETVRLLGPNTVILSDLCDSLKDIQFPSYSGEWTENDRSHHYNPKKYSDLVKITHQKTLNALRKKTSLQKFLEGDRILFEKMKDLTEFFTSSGNNKEMDNVYSNCKNLKNNFLKIERLQNDFEKIIEGEKEKKIFIPTGYVDQGVSKWFMDEDQLRQYDFKTGEWIKKIRKTISY</sequence>
<evidence type="ECO:0000313" key="3">
    <source>
        <dbReference type="EMBL" id="BAF63426.1"/>
    </source>
</evidence>
<feature type="signal peptide" evidence="2">
    <location>
        <begin position="1"/>
        <end position="24"/>
    </location>
</feature>
<accession>A5LI36</accession>